<dbReference type="InterPro" id="IPR013094">
    <property type="entry name" value="AB_hydrolase_3"/>
</dbReference>
<dbReference type="Pfam" id="PF07859">
    <property type="entry name" value="Abhydrolase_3"/>
    <property type="match status" value="2"/>
</dbReference>
<evidence type="ECO:0000259" key="2">
    <source>
        <dbReference type="Pfam" id="PF07859"/>
    </source>
</evidence>
<sequence length="366" mass="41858">MRLRVLHCLFQLIETWGYIFEKLRICSMCQFVRFIHDLKPLKKDPDVMFTDLRFGSIPVKLYWPKAPTCTPRPGIVFYHGGGGVIGSLKTHHAIFTRLCKESDSVVLAVGYRQLPMHGVSTIKRDCIVATIHFLRSLDTYGVDPDRVVVCGDSLGGTAAAMICERLMNTPNLPRIRAHILVYAVLQSLDFQLPSCQQNQNVPLLSSEFVFYCVCCLLDISPSWKNAIMKGAHLPAEVWAKYKKWLDPENIPERFKKSYRPVAHAPLNEDVYLETRSILNSTYSPLLIEDNIMSQYPEACIVSCEHDFFRDHSLLYKKRLEDLGVPVTWHHIEDGFHGALTTLDMGCFYFPCSTRILNAMTHFIKKL</sequence>
<dbReference type="MEROPS" id="S09.A48"/>
<reference evidence="4" key="2">
    <citation type="journal article" date="2013" name="Nat. Commun.">
        <title>Genome of the Chinese tree shrew.</title>
        <authorList>
            <person name="Fan Y."/>
            <person name="Huang Z.Y."/>
            <person name="Cao C.C."/>
            <person name="Chen C.S."/>
            <person name="Chen Y.X."/>
            <person name="Fan D.D."/>
            <person name="He J."/>
            <person name="Hou H.L."/>
            <person name="Hu L."/>
            <person name="Hu X.T."/>
            <person name="Jiang X.T."/>
            <person name="Lai R."/>
            <person name="Lang Y.S."/>
            <person name="Liang B."/>
            <person name="Liao S.G."/>
            <person name="Mu D."/>
            <person name="Ma Y.Y."/>
            <person name="Niu Y.Y."/>
            <person name="Sun X.Q."/>
            <person name="Xia J.Q."/>
            <person name="Xiao J."/>
            <person name="Xiong Z.Q."/>
            <person name="Xu L."/>
            <person name="Yang L."/>
            <person name="Zhang Y."/>
            <person name="Zhao W."/>
            <person name="Zhao X.D."/>
            <person name="Zheng Y.T."/>
            <person name="Zhou J.M."/>
            <person name="Zhu Y.B."/>
            <person name="Zhang G.J."/>
            <person name="Wang J."/>
            <person name="Yao Y.G."/>
        </authorList>
    </citation>
    <scope>NUCLEOTIDE SEQUENCE [LARGE SCALE GENOMIC DNA]</scope>
</reference>
<dbReference type="GO" id="GO:0016787">
    <property type="term" value="F:hydrolase activity"/>
    <property type="evidence" value="ECO:0007669"/>
    <property type="project" value="UniProtKB-KW"/>
</dbReference>
<keyword evidence="4" id="KW-1185">Reference proteome</keyword>
<organism evidence="3 4">
    <name type="scientific">Tupaia chinensis</name>
    <name type="common">Chinese tree shrew</name>
    <name type="synonym">Tupaia belangeri chinensis</name>
    <dbReference type="NCBI Taxonomy" id="246437"/>
    <lineage>
        <taxon>Eukaryota</taxon>
        <taxon>Metazoa</taxon>
        <taxon>Chordata</taxon>
        <taxon>Craniata</taxon>
        <taxon>Vertebrata</taxon>
        <taxon>Euteleostomi</taxon>
        <taxon>Mammalia</taxon>
        <taxon>Eutheria</taxon>
        <taxon>Euarchontoglires</taxon>
        <taxon>Scandentia</taxon>
        <taxon>Tupaiidae</taxon>
        <taxon>Tupaia</taxon>
    </lineage>
</organism>
<accession>L9L0Z2</accession>
<gene>
    <name evidence="3" type="ORF">TREES_T100008734</name>
</gene>
<dbReference type="AlphaFoldDB" id="L9L0Z2"/>
<proteinExistence type="predicted"/>
<dbReference type="InterPro" id="IPR050300">
    <property type="entry name" value="GDXG_lipolytic_enzyme"/>
</dbReference>
<dbReference type="SUPFAM" id="SSF53474">
    <property type="entry name" value="alpha/beta-Hydrolases"/>
    <property type="match status" value="1"/>
</dbReference>
<dbReference type="STRING" id="246437.L9L0Z2"/>
<protein>
    <submittedName>
        <fullName evidence="3">Arylacetamide deacetylase-like 3</fullName>
    </submittedName>
</protein>
<keyword evidence="1" id="KW-0378">Hydrolase</keyword>
<dbReference type="EMBL" id="KB320563">
    <property type="protein sequence ID" value="ELW68623.1"/>
    <property type="molecule type" value="Genomic_DNA"/>
</dbReference>
<dbReference type="Proteomes" id="UP000011518">
    <property type="component" value="Unassembled WGS sequence"/>
</dbReference>
<dbReference type="OrthoDB" id="408631at2759"/>
<dbReference type="Gene3D" id="3.40.50.1820">
    <property type="entry name" value="alpha/beta hydrolase"/>
    <property type="match status" value="1"/>
</dbReference>
<dbReference type="PANTHER" id="PTHR48081">
    <property type="entry name" value="AB HYDROLASE SUPERFAMILY PROTEIN C4A8.06C"/>
    <property type="match status" value="1"/>
</dbReference>
<evidence type="ECO:0000256" key="1">
    <source>
        <dbReference type="ARBA" id="ARBA00022801"/>
    </source>
</evidence>
<evidence type="ECO:0000313" key="3">
    <source>
        <dbReference type="EMBL" id="ELW68623.1"/>
    </source>
</evidence>
<dbReference type="eggNOG" id="KOG1515">
    <property type="taxonomic scope" value="Eukaryota"/>
</dbReference>
<feature type="domain" description="Alpha/beta hydrolase fold-3" evidence="2">
    <location>
        <begin position="268"/>
        <end position="338"/>
    </location>
</feature>
<evidence type="ECO:0000313" key="4">
    <source>
        <dbReference type="Proteomes" id="UP000011518"/>
    </source>
</evidence>
<feature type="domain" description="Alpha/beta hydrolase fold-3" evidence="2">
    <location>
        <begin position="75"/>
        <end position="205"/>
    </location>
</feature>
<dbReference type="InParanoid" id="L9L0Z2"/>
<dbReference type="InterPro" id="IPR029058">
    <property type="entry name" value="AB_hydrolase_fold"/>
</dbReference>
<reference evidence="4" key="1">
    <citation type="submission" date="2012-07" db="EMBL/GenBank/DDBJ databases">
        <title>Genome of the Chinese tree shrew, a rising model animal genetically related to primates.</title>
        <authorList>
            <person name="Zhang G."/>
            <person name="Fan Y."/>
            <person name="Yao Y."/>
            <person name="Huang Z."/>
        </authorList>
    </citation>
    <scope>NUCLEOTIDE SEQUENCE [LARGE SCALE GENOMIC DNA]</scope>
</reference>
<name>L9L0Z2_TUPCH</name>
<dbReference type="PANTHER" id="PTHR48081:SF32">
    <property type="entry name" value="ALPHA_BETA HYDROLASE FOLD-3 DOMAIN-CONTAINING PROTEIN"/>
    <property type="match status" value="1"/>
</dbReference>